<feature type="signal peptide" evidence="1">
    <location>
        <begin position="1"/>
        <end position="21"/>
    </location>
</feature>
<dbReference type="OrthoDB" id="3058618at2759"/>
<name>A0A9P7K620_9AGAR</name>
<dbReference type="EMBL" id="JABCKI010005941">
    <property type="protein sequence ID" value="KAG5636376.1"/>
    <property type="molecule type" value="Genomic_DNA"/>
</dbReference>
<gene>
    <name evidence="2" type="ORF">H0H81_008268</name>
</gene>
<keyword evidence="1" id="KW-0732">Signal</keyword>
<dbReference type="Proteomes" id="UP000717328">
    <property type="component" value="Unassembled WGS sequence"/>
</dbReference>
<sequence length="181" mass="19254">MPSLRAIFFFAATAFATLASAQPLGTTPNPAGVVDLANPAALKVREPTHTLFARQDPSEDLEECEPQLSLCEILVEVETKVNVVSDKLTAMVSTQVDVKVVVDLVTQVKVILSDSIVDIKALWDEPAEFVLSLNGKVLTVVELSSLLMGVLTTICATLSCALRVVGTASFEIVFPAIIDVG</sequence>
<dbReference type="AlphaFoldDB" id="A0A9P7K620"/>
<evidence type="ECO:0000313" key="3">
    <source>
        <dbReference type="Proteomes" id="UP000717328"/>
    </source>
</evidence>
<keyword evidence="3" id="KW-1185">Reference proteome</keyword>
<accession>A0A9P7K620</accession>
<reference evidence="2" key="1">
    <citation type="submission" date="2021-02" db="EMBL/GenBank/DDBJ databases">
        <authorList>
            <person name="Nieuwenhuis M."/>
            <person name="Van De Peppel L.J.J."/>
        </authorList>
    </citation>
    <scope>NUCLEOTIDE SEQUENCE</scope>
    <source>
        <strain evidence="2">D49</strain>
    </source>
</reference>
<comment type="caution">
    <text evidence="2">The sequence shown here is derived from an EMBL/GenBank/DDBJ whole genome shotgun (WGS) entry which is preliminary data.</text>
</comment>
<proteinExistence type="predicted"/>
<protein>
    <submittedName>
        <fullName evidence="2">Uncharacterized protein</fullName>
    </submittedName>
</protein>
<evidence type="ECO:0000256" key="1">
    <source>
        <dbReference type="SAM" id="SignalP"/>
    </source>
</evidence>
<evidence type="ECO:0000313" key="2">
    <source>
        <dbReference type="EMBL" id="KAG5636376.1"/>
    </source>
</evidence>
<feature type="chain" id="PRO_5040280848" evidence="1">
    <location>
        <begin position="22"/>
        <end position="181"/>
    </location>
</feature>
<organism evidence="2 3">
    <name type="scientific">Sphagnurus paluster</name>
    <dbReference type="NCBI Taxonomy" id="117069"/>
    <lineage>
        <taxon>Eukaryota</taxon>
        <taxon>Fungi</taxon>
        <taxon>Dikarya</taxon>
        <taxon>Basidiomycota</taxon>
        <taxon>Agaricomycotina</taxon>
        <taxon>Agaricomycetes</taxon>
        <taxon>Agaricomycetidae</taxon>
        <taxon>Agaricales</taxon>
        <taxon>Tricholomatineae</taxon>
        <taxon>Lyophyllaceae</taxon>
        <taxon>Sphagnurus</taxon>
    </lineage>
</organism>
<reference evidence="2" key="2">
    <citation type="submission" date="2021-10" db="EMBL/GenBank/DDBJ databases">
        <title>Phylogenomics reveals ancestral predisposition of the termite-cultivated fungus Termitomyces towards a domesticated lifestyle.</title>
        <authorList>
            <person name="Auxier B."/>
            <person name="Grum-Grzhimaylo A."/>
            <person name="Cardenas M.E."/>
            <person name="Lodge J.D."/>
            <person name="Laessoe T."/>
            <person name="Pedersen O."/>
            <person name="Smith M.E."/>
            <person name="Kuyper T.W."/>
            <person name="Franco-Molano E.A."/>
            <person name="Baroni T.J."/>
            <person name="Aanen D.K."/>
        </authorList>
    </citation>
    <scope>NUCLEOTIDE SEQUENCE</scope>
    <source>
        <strain evidence="2">D49</strain>
    </source>
</reference>